<dbReference type="PANTHER" id="PTHR24256">
    <property type="entry name" value="TRYPTASE-RELATED"/>
    <property type="match status" value="1"/>
</dbReference>
<dbReference type="GO" id="GO:0006508">
    <property type="term" value="P:proteolysis"/>
    <property type="evidence" value="ECO:0007669"/>
    <property type="project" value="InterPro"/>
</dbReference>
<protein>
    <submittedName>
        <fullName evidence="6">Uncharacterized protein LOC108632936</fullName>
    </submittedName>
</protein>
<dbReference type="KEGG" id="ccal:108632936"/>
<evidence type="ECO:0000256" key="3">
    <source>
        <dbReference type="SAM" id="Phobius"/>
    </source>
</evidence>
<organism evidence="5 6">
    <name type="scientific">Ceratina calcarata</name>
    <dbReference type="NCBI Taxonomy" id="156304"/>
    <lineage>
        <taxon>Eukaryota</taxon>
        <taxon>Metazoa</taxon>
        <taxon>Ecdysozoa</taxon>
        <taxon>Arthropoda</taxon>
        <taxon>Hexapoda</taxon>
        <taxon>Insecta</taxon>
        <taxon>Pterygota</taxon>
        <taxon>Neoptera</taxon>
        <taxon>Endopterygota</taxon>
        <taxon>Hymenoptera</taxon>
        <taxon>Apocrita</taxon>
        <taxon>Aculeata</taxon>
        <taxon>Apoidea</taxon>
        <taxon>Anthophila</taxon>
        <taxon>Apidae</taxon>
        <taxon>Ceratina</taxon>
        <taxon>Zadontomerus</taxon>
    </lineage>
</organism>
<keyword evidence="3" id="KW-1133">Transmembrane helix</keyword>
<dbReference type="InterPro" id="IPR009003">
    <property type="entry name" value="Peptidase_S1_PA"/>
</dbReference>
<dbReference type="GeneID" id="108632936"/>
<dbReference type="Proteomes" id="UP000694925">
    <property type="component" value="Unplaced"/>
</dbReference>
<dbReference type="InterPro" id="IPR051487">
    <property type="entry name" value="Ser/Thr_Proteases_Immune/Dev"/>
</dbReference>
<keyword evidence="3" id="KW-0812">Transmembrane</keyword>
<gene>
    <name evidence="6" type="primary">LOC108632936</name>
</gene>
<name>A0AAJ7JHG8_9HYME</name>
<accession>A0AAJ7JHG8</accession>
<dbReference type="InterPro" id="IPR001254">
    <property type="entry name" value="Trypsin_dom"/>
</dbReference>
<dbReference type="Pfam" id="PF00089">
    <property type="entry name" value="Trypsin"/>
    <property type="match status" value="1"/>
</dbReference>
<keyword evidence="3" id="KW-0472">Membrane</keyword>
<dbReference type="GO" id="GO:0004252">
    <property type="term" value="F:serine-type endopeptidase activity"/>
    <property type="evidence" value="ECO:0007669"/>
    <property type="project" value="InterPro"/>
</dbReference>
<feature type="transmembrane region" description="Helical" evidence="3">
    <location>
        <begin position="373"/>
        <end position="393"/>
    </location>
</feature>
<reference evidence="6" key="1">
    <citation type="submission" date="2025-08" db="UniProtKB">
        <authorList>
            <consortium name="RefSeq"/>
        </authorList>
    </citation>
    <scope>IDENTIFICATION</scope>
    <source>
        <tissue evidence="6">Whole body</tissue>
    </source>
</reference>
<dbReference type="AlphaFoldDB" id="A0AAJ7JHG8"/>
<keyword evidence="5" id="KW-1185">Reference proteome</keyword>
<feature type="domain" description="Peptidase S1" evidence="4">
    <location>
        <begin position="1"/>
        <end position="191"/>
    </location>
</feature>
<evidence type="ECO:0000313" key="6">
    <source>
        <dbReference type="RefSeq" id="XP_017893315.1"/>
    </source>
</evidence>
<evidence type="ECO:0000313" key="5">
    <source>
        <dbReference type="Proteomes" id="UP000694925"/>
    </source>
</evidence>
<comment type="similarity">
    <text evidence="2">Belongs to the peptidase S1 family. CLIP subfamily.</text>
</comment>
<dbReference type="PROSITE" id="PS50240">
    <property type="entry name" value="TRYPSIN_DOM"/>
    <property type="match status" value="1"/>
</dbReference>
<evidence type="ECO:0000256" key="2">
    <source>
        <dbReference type="ARBA" id="ARBA00024195"/>
    </source>
</evidence>
<sequence length="395" mass="45714">MQSIMLFATGLNGTGSKQTVPVKATYIYPTYEAYSVLPDRDHNVALLKLTKPFDMCPNKVTLPDVLPVNYNDDDYRLCLIFGWQSYVSLSSKVLAKPIHYDVVILNSWRMCTYMIKTTTNYTNLFCAMVEFKDEMKACAGNPGSPVVCENQNRETALVGIASWTNFSFECGDLPTYIDLGSFRIWMSELVFNIKNAEEWERNKELDGKRCPNDTNIRQNRSDLLRLDSRVNFKRKNTRVQFPNSSRTLVKHPESENINDSYLLNKFHRSANSFNNISTPPDGYYEMYVDVSKEASSNIFKYREIGSSQNNNQVVENVKNEQFTVMNRSSLCDQQFDKVTVKQSTEQTEIDDFELLLPFTFEDVGVSRSNIITVYFKGLYLFIYFVSCYFYIIYMQ</sequence>
<dbReference type="Gene3D" id="2.40.10.10">
    <property type="entry name" value="Trypsin-like serine proteases"/>
    <property type="match status" value="1"/>
</dbReference>
<evidence type="ECO:0000256" key="1">
    <source>
        <dbReference type="ARBA" id="ARBA00023157"/>
    </source>
</evidence>
<dbReference type="InterPro" id="IPR043504">
    <property type="entry name" value="Peptidase_S1_PA_chymotrypsin"/>
</dbReference>
<evidence type="ECO:0000259" key="4">
    <source>
        <dbReference type="PROSITE" id="PS50240"/>
    </source>
</evidence>
<dbReference type="SUPFAM" id="SSF50494">
    <property type="entry name" value="Trypsin-like serine proteases"/>
    <property type="match status" value="1"/>
</dbReference>
<keyword evidence="1" id="KW-1015">Disulfide bond</keyword>
<dbReference type="RefSeq" id="XP_017893315.1">
    <property type="nucleotide sequence ID" value="XM_018037826.2"/>
</dbReference>
<proteinExistence type="inferred from homology"/>